<name>A0A975HEU1_9SPHN</name>
<sequence>MIQPEAEWRAHLAEGRFMIQRSRSTGGHVFYPRIVEPGTGADDLQWVEASGKGVVHAVTVVRKKDPADSYNVVLVDLAEGPRLMSRVDGIDVDAVRIGMDVRARIVEGEGKPLLVFVPA</sequence>
<dbReference type="PANTHER" id="PTHR34075">
    <property type="entry name" value="BLR3430 PROTEIN"/>
    <property type="match status" value="1"/>
</dbReference>
<dbReference type="Pfam" id="PF01796">
    <property type="entry name" value="OB_ChsH2_C"/>
    <property type="match status" value="1"/>
</dbReference>
<dbReference type="AlphaFoldDB" id="A0A975HEU1"/>
<dbReference type="OMA" id="AIVEWDE"/>
<proteinExistence type="predicted"/>
<reference evidence="2" key="1">
    <citation type="submission" date="2020-07" db="EMBL/GenBank/DDBJ databases">
        <authorList>
            <person name="Camacho E."/>
        </authorList>
    </citation>
    <scope>NUCLEOTIDE SEQUENCE</scope>
    <source>
        <strain evidence="2">MPO218</strain>
    </source>
</reference>
<dbReference type="InterPro" id="IPR052513">
    <property type="entry name" value="Thioester_dehydratase-like"/>
</dbReference>
<evidence type="ECO:0000313" key="2">
    <source>
        <dbReference type="EMBL" id="QTH22663.1"/>
    </source>
</evidence>
<evidence type="ECO:0000313" key="3">
    <source>
        <dbReference type="Proteomes" id="UP000664914"/>
    </source>
</evidence>
<feature type="domain" description="ChsH2 C-terminal OB-fold" evidence="1">
    <location>
        <begin position="46"/>
        <end position="105"/>
    </location>
</feature>
<dbReference type="PANTHER" id="PTHR34075:SF5">
    <property type="entry name" value="BLR3430 PROTEIN"/>
    <property type="match status" value="1"/>
</dbReference>
<dbReference type="EMBL" id="CP059319">
    <property type="protein sequence ID" value="QTH22663.1"/>
    <property type="molecule type" value="Genomic_DNA"/>
</dbReference>
<gene>
    <name evidence="2" type="ORF">HRJ34_03830</name>
</gene>
<dbReference type="InterPro" id="IPR012340">
    <property type="entry name" value="NA-bd_OB-fold"/>
</dbReference>
<dbReference type="SUPFAM" id="SSF50249">
    <property type="entry name" value="Nucleic acid-binding proteins"/>
    <property type="match status" value="1"/>
</dbReference>
<dbReference type="RefSeq" id="WP_011951194.1">
    <property type="nucleotide sequence ID" value="NZ_CP059319.1"/>
</dbReference>
<evidence type="ECO:0000259" key="1">
    <source>
        <dbReference type="Pfam" id="PF01796"/>
    </source>
</evidence>
<dbReference type="InterPro" id="IPR002878">
    <property type="entry name" value="ChsH2_C"/>
</dbReference>
<accession>A0A975HEU1</accession>
<dbReference type="Proteomes" id="UP000664914">
    <property type="component" value="Chromosome"/>
</dbReference>
<protein>
    <submittedName>
        <fullName evidence="2">OB-fold domain-containing protein</fullName>
    </submittedName>
</protein>
<reference evidence="2" key="2">
    <citation type="submission" date="2021-04" db="EMBL/GenBank/DDBJ databases">
        <title>Isolation and genomic analysis of the ibuprofen-degrading bacterium Sphingomonas strain MPO218.</title>
        <authorList>
            <person name="Aulestia M."/>
            <person name="Flores A."/>
            <person name="Mangas E.L."/>
            <person name="Perez-Pulido A.J."/>
            <person name="Santero E."/>
            <person name="Camacho E.M."/>
        </authorList>
    </citation>
    <scope>NUCLEOTIDE SEQUENCE</scope>
    <source>
        <strain evidence="2">MPO218</strain>
    </source>
</reference>
<organism evidence="2 3">
    <name type="scientific">Rhizorhabdus wittichii</name>
    <dbReference type="NCBI Taxonomy" id="160791"/>
    <lineage>
        <taxon>Bacteria</taxon>
        <taxon>Pseudomonadati</taxon>
        <taxon>Pseudomonadota</taxon>
        <taxon>Alphaproteobacteria</taxon>
        <taxon>Sphingomonadales</taxon>
        <taxon>Sphingomonadaceae</taxon>
        <taxon>Rhizorhabdus</taxon>
    </lineage>
</organism>